<evidence type="ECO:0000313" key="2">
    <source>
        <dbReference type="Proteomes" id="UP000052013"/>
    </source>
</evidence>
<sequence length="75" mass="8516">MRTLELIFKSADDKTKTISINYASGNLVGADVQKKMQQITELGMFDNNGVNPYQTPIAAQYRRTEIDKLYDTRAN</sequence>
<dbReference type="Proteomes" id="UP000052013">
    <property type="component" value="Unassembled WGS sequence"/>
</dbReference>
<dbReference type="STRING" id="1423739.FC85_GL002396"/>
<dbReference type="Pfam" id="PF11148">
    <property type="entry name" value="DUF2922"/>
    <property type="match status" value="1"/>
</dbReference>
<evidence type="ECO:0000313" key="1">
    <source>
        <dbReference type="EMBL" id="KRL68580.1"/>
    </source>
</evidence>
<evidence type="ECO:0008006" key="3">
    <source>
        <dbReference type="Google" id="ProtNLM"/>
    </source>
</evidence>
<dbReference type="PATRIC" id="fig|1423739.3.peg.2492"/>
<dbReference type="AlphaFoldDB" id="A0A0R1SLP3"/>
<dbReference type="InterPro" id="IPR021321">
    <property type="entry name" value="DUF2922"/>
</dbReference>
<organism evidence="1 2">
    <name type="scientific">Lentilactobacillus diolivorans DSM 14421</name>
    <dbReference type="NCBI Taxonomy" id="1423739"/>
    <lineage>
        <taxon>Bacteria</taxon>
        <taxon>Bacillati</taxon>
        <taxon>Bacillota</taxon>
        <taxon>Bacilli</taxon>
        <taxon>Lactobacillales</taxon>
        <taxon>Lactobacillaceae</taxon>
        <taxon>Lentilactobacillus</taxon>
    </lineage>
</organism>
<gene>
    <name evidence="1" type="ORF">FC85_GL002396</name>
</gene>
<proteinExistence type="predicted"/>
<reference evidence="1 2" key="1">
    <citation type="journal article" date="2015" name="Genome Announc.">
        <title>Expanding the biotechnology potential of lactobacilli through comparative genomics of 213 strains and associated genera.</title>
        <authorList>
            <person name="Sun Z."/>
            <person name="Harris H.M."/>
            <person name="McCann A."/>
            <person name="Guo C."/>
            <person name="Argimon S."/>
            <person name="Zhang W."/>
            <person name="Yang X."/>
            <person name="Jeffery I.B."/>
            <person name="Cooney J.C."/>
            <person name="Kagawa T.F."/>
            <person name="Liu W."/>
            <person name="Song Y."/>
            <person name="Salvetti E."/>
            <person name="Wrobel A."/>
            <person name="Rasinkangas P."/>
            <person name="Parkhill J."/>
            <person name="Rea M.C."/>
            <person name="O'Sullivan O."/>
            <person name="Ritari J."/>
            <person name="Douillard F.P."/>
            <person name="Paul Ross R."/>
            <person name="Yang R."/>
            <person name="Briner A.E."/>
            <person name="Felis G.E."/>
            <person name="de Vos W.M."/>
            <person name="Barrangou R."/>
            <person name="Klaenhammer T.R."/>
            <person name="Caufield P.W."/>
            <person name="Cui Y."/>
            <person name="Zhang H."/>
            <person name="O'Toole P.W."/>
        </authorList>
    </citation>
    <scope>NUCLEOTIDE SEQUENCE [LARGE SCALE GENOMIC DNA]</scope>
    <source>
        <strain evidence="1 2">DSM 14421</strain>
    </source>
</reference>
<comment type="caution">
    <text evidence="1">The sequence shown here is derived from an EMBL/GenBank/DDBJ whole genome shotgun (WGS) entry which is preliminary data.</text>
</comment>
<name>A0A0R1SLP3_9LACO</name>
<protein>
    <recommendedName>
        <fullName evidence="3">DUF2922 domain-containing protein</fullName>
    </recommendedName>
</protein>
<accession>A0A0R1SLP3</accession>
<dbReference type="EMBL" id="AZEY01000023">
    <property type="protein sequence ID" value="KRL68580.1"/>
    <property type="molecule type" value="Genomic_DNA"/>
</dbReference>
<dbReference type="RefSeq" id="WP_057864020.1">
    <property type="nucleotide sequence ID" value="NZ_AZEY01000023.1"/>
</dbReference>